<keyword evidence="5" id="KW-0547">Nucleotide-binding</keyword>
<dbReference type="EMBL" id="JANAFB010000036">
    <property type="protein sequence ID" value="MCP3426778.1"/>
    <property type="molecule type" value="Genomic_DNA"/>
</dbReference>
<evidence type="ECO:0000256" key="8">
    <source>
        <dbReference type="ARBA" id="ARBA00023136"/>
    </source>
</evidence>
<dbReference type="AlphaFoldDB" id="A0A9X2HM03"/>
<dbReference type="GO" id="GO:0005524">
    <property type="term" value="F:ATP binding"/>
    <property type="evidence" value="ECO:0007669"/>
    <property type="project" value="UniProtKB-KW"/>
</dbReference>
<evidence type="ECO:0000256" key="4">
    <source>
        <dbReference type="ARBA" id="ARBA00022475"/>
    </source>
</evidence>
<comment type="subcellular location">
    <subcellularLocation>
        <location evidence="1">Cell membrane</location>
    </subcellularLocation>
</comment>
<keyword evidence="11" id="KW-1185">Reference proteome</keyword>
<dbReference type="PROSITE" id="PS50893">
    <property type="entry name" value="ABC_TRANSPORTER_2"/>
    <property type="match status" value="1"/>
</dbReference>
<evidence type="ECO:0000256" key="7">
    <source>
        <dbReference type="ARBA" id="ARBA00022967"/>
    </source>
</evidence>
<sequence>MPIELTDARFAYPDGTLAVDGVTFTIGDGERVAIVGQNGAGKTTTVKMMNGLLKPTSGGVTVDGADISGRTTASVARDVGYVFQNPDDQIFGSDVQGELEYMPRYHRWDEAKRVERVRRAALMAGIGNFMDLNPNDLPFAIKKFVAIGAILVGECRYVILDEPTAGLDRRGLRLLGRILDQLREEGITVITITHDMRFVAETFDRVIAMAQRRVIADGTVEEVFARDDVVERAKLKRPEISQLARDLGLDAGAVRFDDVLGLLPAGRG</sequence>
<dbReference type="SMART" id="SM00382">
    <property type="entry name" value="AAA"/>
    <property type="match status" value="1"/>
</dbReference>
<dbReference type="RefSeq" id="WP_254167914.1">
    <property type="nucleotide sequence ID" value="NZ_JANAFB010000036.1"/>
</dbReference>
<reference evidence="10" key="1">
    <citation type="submission" date="2022-06" db="EMBL/GenBank/DDBJ databases">
        <title>Rothia sp. isolated from sandalwood seedling.</title>
        <authorList>
            <person name="Tuikhar N."/>
            <person name="Kirdat K."/>
            <person name="Thorat V."/>
            <person name="Swetha P."/>
            <person name="Padma S."/>
            <person name="Sundararaj R."/>
            <person name="Yadav A."/>
        </authorList>
    </citation>
    <scope>NUCLEOTIDE SEQUENCE</scope>
    <source>
        <strain evidence="10">AR01</strain>
    </source>
</reference>
<evidence type="ECO:0000256" key="6">
    <source>
        <dbReference type="ARBA" id="ARBA00022840"/>
    </source>
</evidence>
<dbReference type="InterPro" id="IPR027417">
    <property type="entry name" value="P-loop_NTPase"/>
</dbReference>
<dbReference type="InterPro" id="IPR003439">
    <property type="entry name" value="ABC_transporter-like_ATP-bd"/>
</dbReference>
<dbReference type="CDD" id="cd03225">
    <property type="entry name" value="ABC_cobalt_CbiO_domain1"/>
    <property type="match status" value="1"/>
</dbReference>
<evidence type="ECO:0000313" key="11">
    <source>
        <dbReference type="Proteomes" id="UP001139502"/>
    </source>
</evidence>
<dbReference type="FunFam" id="3.40.50.300:FF:000224">
    <property type="entry name" value="Energy-coupling factor transporter ATP-binding protein EcfA"/>
    <property type="match status" value="1"/>
</dbReference>
<dbReference type="InterPro" id="IPR050095">
    <property type="entry name" value="ECF_ABC_transporter_ATP-bd"/>
</dbReference>
<dbReference type="InterPro" id="IPR015856">
    <property type="entry name" value="ABC_transpr_CbiO/EcfA_su"/>
</dbReference>
<evidence type="ECO:0000313" key="10">
    <source>
        <dbReference type="EMBL" id="MCP3426778.1"/>
    </source>
</evidence>
<dbReference type="GO" id="GO:0042626">
    <property type="term" value="F:ATPase-coupled transmembrane transporter activity"/>
    <property type="evidence" value="ECO:0007669"/>
    <property type="project" value="TreeGrafter"/>
</dbReference>
<organism evidence="10 11">
    <name type="scientific">Rothia santali</name>
    <dbReference type="NCBI Taxonomy" id="2949643"/>
    <lineage>
        <taxon>Bacteria</taxon>
        <taxon>Bacillati</taxon>
        <taxon>Actinomycetota</taxon>
        <taxon>Actinomycetes</taxon>
        <taxon>Micrococcales</taxon>
        <taxon>Micrococcaceae</taxon>
        <taxon>Rothia</taxon>
    </lineage>
</organism>
<keyword evidence="7" id="KW-1278">Translocase</keyword>
<dbReference type="PANTHER" id="PTHR43553:SF24">
    <property type="entry name" value="ENERGY-COUPLING FACTOR TRANSPORTER ATP-BINDING PROTEIN ECFA1"/>
    <property type="match status" value="1"/>
</dbReference>
<dbReference type="Pfam" id="PF00005">
    <property type="entry name" value="ABC_tran"/>
    <property type="match status" value="1"/>
</dbReference>
<keyword evidence="4" id="KW-1003">Cell membrane</keyword>
<evidence type="ECO:0000256" key="1">
    <source>
        <dbReference type="ARBA" id="ARBA00004236"/>
    </source>
</evidence>
<evidence type="ECO:0000256" key="3">
    <source>
        <dbReference type="ARBA" id="ARBA00022448"/>
    </source>
</evidence>
<gene>
    <name evidence="10" type="ORF">NBM05_12385</name>
</gene>
<accession>A0A9X2HM03</accession>
<feature type="domain" description="ABC transporter" evidence="9">
    <location>
        <begin position="3"/>
        <end position="236"/>
    </location>
</feature>
<keyword evidence="6 10" id="KW-0067">ATP-binding</keyword>
<dbReference type="SUPFAM" id="SSF52540">
    <property type="entry name" value="P-loop containing nucleoside triphosphate hydrolases"/>
    <property type="match status" value="1"/>
</dbReference>
<proteinExistence type="inferred from homology"/>
<comment type="caution">
    <text evidence="10">The sequence shown here is derived from an EMBL/GenBank/DDBJ whole genome shotgun (WGS) entry which is preliminary data.</text>
</comment>
<evidence type="ECO:0000259" key="9">
    <source>
        <dbReference type="PROSITE" id="PS50893"/>
    </source>
</evidence>
<evidence type="ECO:0000256" key="2">
    <source>
        <dbReference type="ARBA" id="ARBA00005417"/>
    </source>
</evidence>
<dbReference type="PANTHER" id="PTHR43553">
    <property type="entry name" value="HEAVY METAL TRANSPORTER"/>
    <property type="match status" value="1"/>
</dbReference>
<name>A0A9X2HM03_9MICC</name>
<protein>
    <submittedName>
        <fullName evidence="10">Energy-coupling factor ABC transporter ATP-binding protein</fullName>
    </submittedName>
</protein>
<keyword evidence="8" id="KW-0472">Membrane</keyword>
<evidence type="ECO:0000256" key="5">
    <source>
        <dbReference type="ARBA" id="ARBA00022741"/>
    </source>
</evidence>
<dbReference type="GO" id="GO:0016887">
    <property type="term" value="F:ATP hydrolysis activity"/>
    <property type="evidence" value="ECO:0007669"/>
    <property type="project" value="InterPro"/>
</dbReference>
<comment type="similarity">
    <text evidence="2">Belongs to the ABC transporter superfamily.</text>
</comment>
<dbReference type="Gene3D" id="3.40.50.300">
    <property type="entry name" value="P-loop containing nucleotide triphosphate hydrolases"/>
    <property type="match status" value="1"/>
</dbReference>
<dbReference type="GO" id="GO:0043190">
    <property type="term" value="C:ATP-binding cassette (ABC) transporter complex"/>
    <property type="evidence" value="ECO:0007669"/>
    <property type="project" value="TreeGrafter"/>
</dbReference>
<keyword evidence="3" id="KW-0813">Transport</keyword>
<dbReference type="InterPro" id="IPR003593">
    <property type="entry name" value="AAA+_ATPase"/>
</dbReference>
<dbReference type="Proteomes" id="UP001139502">
    <property type="component" value="Unassembled WGS sequence"/>
</dbReference>